<name>A0A512C8R8_9BACT</name>
<evidence type="ECO:0008006" key="3">
    <source>
        <dbReference type="Google" id="ProtNLM"/>
    </source>
</evidence>
<dbReference type="RefSeq" id="WP_020890207.1">
    <property type="nucleotide sequence ID" value="NZ_BJYV01000003.1"/>
</dbReference>
<dbReference type="InterPro" id="IPR038626">
    <property type="entry name" value="Rof-like_sf"/>
</dbReference>
<reference evidence="1 2" key="1">
    <citation type="submission" date="2019-07" db="EMBL/GenBank/DDBJ databases">
        <title>Whole genome shotgun sequence of Cyclobacterium qasimii NBRC 106168.</title>
        <authorList>
            <person name="Hosoyama A."/>
            <person name="Uohara A."/>
            <person name="Ohji S."/>
            <person name="Ichikawa N."/>
        </authorList>
    </citation>
    <scope>NUCLEOTIDE SEQUENCE [LARGE SCALE GENOMIC DNA]</scope>
    <source>
        <strain evidence="1 2">NBRC 106168</strain>
    </source>
</reference>
<accession>A0A512C8R8</accession>
<evidence type="ECO:0000313" key="2">
    <source>
        <dbReference type="Proteomes" id="UP000321301"/>
    </source>
</evidence>
<evidence type="ECO:0000313" key="1">
    <source>
        <dbReference type="EMBL" id="GEO20517.1"/>
    </source>
</evidence>
<keyword evidence="2" id="KW-1185">Reference proteome</keyword>
<dbReference type="EMBL" id="BJYV01000003">
    <property type="protein sequence ID" value="GEO20517.1"/>
    <property type="molecule type" value="Genomic_DNA"/>
</dbReference>
<dbReference type="AlphaFoldDB" id="A0A512C8R8"/>
<gene>
    <name evidence="1" type="ORF">CQA01_10510</name>
</gene>
<dbReference type="InterPro" id="IPR023534">
    <property type="entry name" value="Rof/RNase_P-like"/>
</dbReference>
<sequence>MTEFQKYVPINCSFFDRLQDWATRKEIVKIIFLDKDLNSNTINTRILDLFTKNSEEFIVLESGEKFRLDKLISVNGLLVTSCEIDNSKSRYDS</sequence>
<proteinExistence type="predicted"/>
<organism evidence="1 2">
    <name type="scientific">Cyclobacterium qasimii</name>
    <dbReference type="NCBI Taxonomy" id="1350429"/>
    <lineage>
        <taxon>Bacteria</taxon>
        <taxon>Pseudomonadati</taxon>
        <taxon>Bacteroidota</taxon>
        <taxon>Cytophagia</taxon>
        <taxon>Cytophagales</taxon>
        <taxon>Cyclobacteriaceae</taxon>
        <taxon>Cyclobacterium</taxon>
    </lineage>
</organism>
<dbReference type="Proteomes" id="UP000321301">
    <property type="component" value="Unassembled WGS sequence"/>
</dbReference>
<dbReference type="SUPFAM" id="SSF101744">
    <property type="entry name" value="Rof/RNase P subunit-like"/>
    <property type="match status" value="1"/>
</dbReference>
<comment type="caution">
    <text evidence="1">The sequence shown here is derived from an EMBL/GenBank/DDBJ whole genome shotgun (WGS) entry which is preliminary data.</text>
</comment>
<protein>
    <recommendedName>
        <fullName evidence="3">Rho-binding antiterminator</fullName>
    </recommendedName>
</protein>
<dbReference type="Gene3D" id="2.30.30.400">
    <property type="entry name" value="Rof-like"/>
    <property type="match status" value="1"/>
</dbReference>